<keyword evidence="1" id="KW-0472">Membrane</keyword>
<keyword evidence="3" id="KW-1185">Reference proteome</keyword>
<organism evidence="2 3">
    <name type="scientific">Cetraspora pellucida</name>
    <dbReference type="NCBI Taxonomy" id="1433469"/>
    <lineage>
        <taxon>Eukaryota</taxon>
        <taxon>Fungi</taxon>
        <taxon>Fungi incertae sedis</taxon>
        <taxon>Mucoromycota</taxon>
        <taxon>Glomeromycotina</taxon>
        <taxon>Glomeromycetes</taxon>
        <taxon>Diversisporales</taxon>
        <taxon>Gigasporaceae</taxon>
        <taxon>Cetraspora</taxon>
    </lineage>
</organism>
<reference evidence="2" key="1">
    <citation type="submission" date="2021-06" db="EMBL/GenBank/DDBJ databases">
        <authorList>
            <person name="Kallberg Y."/>
            <person name="Tangrot J."/>
            <person name="Rosling A."/>
        </authorList>
    </citation>
    <scope>NUCLEOTIDE SEQUENCE</scope>
    <source>
        <strain evidence="2">FL966</strain>
    </source>
</reference>
<comment type="caution">
    <text evidence="2">The sequence shown here is derived from an EMBL/GenBank/DDBJ whole genome shotgun (WGS) entry which is preliminary data.</text>
</comment>
<keyword evidence="1" id="KW-1133">Transmembrane helix</keyword>
<gene>
    <name evidence="2" type="ORF">CPELLU_LOCUS13127</name>
</gene>
<evidence type="ECO:0000256" key="1">
    <source>
        <dbReference type="SAM" id="Phobius"/>
    </source>
</evidence>
<dbReference type="Proteomes" id="UP000789759">
    <property type="component" value="Unassembled WGS sequence"/>
</dbReference>
<feature type="transmembrane region" description="Helical" evidence="1">
    <location>
        <begin position="12"/>
        <end position="30"/>
    </location>
</feature>
<accession>A0A9N9NCK4</accession>
<proteinExistence type="predicted"/>
<evidence type="ECO:0000313" key="2">
    <source>
        <dbReference type="EMBL" id="CAG8725002.1"/>
    </source>
</evidence>
<feature type="transmembrane region" description="Helical" evidence="1">
    <location>
        <begin position="36"/>
        <end position="58"/>
    </location>
</feature>
<sequence>MLIFVMMLKLNAFLIIINVALTAAIIPLLGQQSIMFIISYVIHASLLLLSFISLILAFNSFIRKWKIGLYIFLALWVFFIVDFTFLIKDGISAASSGWYFWITT</sequence>
<keyword evidence="1" id="KW-0812">Transmembrane</keyword>
<feature type="non-terminal residue" evidence="2">
    <location>
        <position position="104"/>
    </location>
</feature>
<protein>
    <submittedName>
        <fullName evidence="2">7405_t:CDS:1</fullName>
    </submittedName>
</protein>
<evidence type="ECO:0000313" key="3">
    <source>
        <dbReference type="Proteomes" id="UP000789759"/>
    </source>
</evidence>
<feature type="transmembrane region" description="Helical" evidence="1">
    <location>
        <begin position="67"/>
        <end position="87"/>
    </location>
</feature>
<dbReference type="AlphaFoldDB" id="A0A9N9NCK4"/>
<dbReference type="OrthoDB" id="2404271at2759"/>
<name>A0A9N9NCK4_9GLOM</name>
<dbReference type="EMBL" id="CAJVQA010013527">
    <property type="protein sequence ID" value="CAG8725002.1"/>
    <property type="molecule type" value="Genomic_DNA"/>
</dbReference>